<reference evidence="2" key="1">
    <citation type="submission" date="2015-09" db="EMBL/GenBank/DDBJ databases">
        <title>Draft Genome Sequences of Two Novel Amoeba-resistant Intranuclear Bacteria, Candidatus Berkiella cookevillensis and Candidatus Berkiella aquae.</title>
        <authorList>
            <person name="Mehari Y.T."/>
            <person name="Arivett B.A."/>
            <person name="Farone A.L."/>
            <person name="Gunderson J.H."/>
            <person name="Farone M.B."/>
        </authorList>
    </citation>
    <scope>NUCLEOTIDE SEQUENCE [LARGE SCALE GENOMIC DNA]</scope>
    <source>
        <strain evidence="2">HT99</strain>
    </source>
</reference>
<protein>
    <submittedName>
        <fullName evidence="3">Type IVB secretion system protein IcmV</fullName>
    </submittedName>
</protein>
<dbReference type="OrthoDB" id="5640562at2"/>
<evidence type="ECO:0000313" key="4">
    <source>
        <dbReference type="Proteomes" id="UP000051497"/>
    </source>
</evidence>
<dbReference type="Proteomes" id="UP000051497">
    <property type="component" value="Unassembled WGS sequence"/>
</dbReference>
<dbReference type="RefSeq" id="WP_075066372.1">
    <property type="nucleotide sequence ID" value="NZ_LKAJ02000001.1"/>
</dbReference>
<accession>A0A0Q9YYD5</accession>
<dbReference type="EMBL" id="LKAJ01000006">
    <property type="protein sequence ID" value="KRG21192.1"/>
    <property type="molecule type" value="Genomic_DNA"/>
</dbReference>
<sequence length="174" mass="20040">MGIFKSSKKAAGHIVDVRVDKWVSWDYLSESADNFKVILLDSIIPKKATYSETFEEALERLELTEADIAKRQKEFTQLFYFFLVLSLVIISYGLYLAFTGSMITALIAFCLSIYSLAQSFRFHFWLFQLKNRKLGCTIKEWMNAAVTTKHEKNLAVKKNKSEKMSKTGHTKANE</sequence>
<keyword evidence="4" id="KW-1185">Reference proteome</keyword>
<feature type="transmembrane region" description="Helical" evidence="1">
    <location>
        <begin position="78"/>
        <end position="97"/>
    </location>
</feature>
<proteinExistence type="predicted"/>
<evidence type="ECO:0000313" key="3">
    <source>
        <dbReference type="EMBL" id="MCS5711141.1"/>
    </source>
</evidence>
<comment type="caution">
    <text evidence="2">The sequence shown here is derived from an EMBL/GenBank/DDBJ whole genome shotgun (WGS) entry which is preliminary data.</text>
</comment>
<name>A0A0Q9YYD5_9GAMM</name>
<keyword evidence="1" id="KW-0812">Transmembrane</keyword>
<organism evidence="2">
    <name type="scientific">Candidatus Berkiella aquae</name>
    <dbReference type="NCBI Taxonomy" id="295108"/>
    <lineage>
        <taxon>Bacteria</taxon>
        <taxon>Pseudomonadati</taxon>
        <taxon>Pseudomonadota</taxon>
        <taxon>Gammaproteobacteria</taxon>
        <taxon>Candidatus Berkiellales</taxon>
        <taxon>Candidatus Berkiellaceae</taxon>
        <taxon>Candidatus Berkiella</taxon>
    </lineage>
</organism>
<dbReference type="PATRIC" id="fig|1590043.3.peg.1784"/>
<feature type="transmembrane region" description="Helical" evidence="1">
    <location>
        <begin position="103"/>
        <end position="124"/>
    </location>
</feature>
<keyword evidence="1" id="KW-1133">Transmembrane helix</keyword>
<dbReference type="EMBL" id="LKAJ02000001">
    <property type="protein sequence ID" value="MCS5711141.1"/>
    <property type="molecule type" value="Genomic_DNA"/>
</dbReference>
<keyword evidence="1" id="KW-0472">Membrane</keyword>
<reference evidence="3" key="2">
    <citation type="journal article" date="2016" name="Genome Announc.">
        <title>Draft Genome Sequences of Two Novel Amoeba-Resistant Intranuclear Bacteria, 'Candidatus Berkiella cookevillensis' and 'Candidatus Berkiella aquae'.</title>
        <authorList>
            <person name="Mehari Y.T."/>
            <person name="Arivett B.A."/>
            <person name="Farone A.L."/>
            <person name="Gunderson J.H."/>
            <person name="Farone M.B."/>
        </authorList>
    </citation>
    <scope>NUCLEOTIDE SEQUENCE</scope>
    <source>
        <strain evidence="3">HT99</strain>
    </source>
</reference>
<dbReference type="AlphaFoldDB" id="A0A0Q9YYD5"/>
<reference evidence="3" key="3">
    <citation type="submission" date="2021-06" db="EMBL/GenBank/DDBJ databases">
        <title>Genomic Description and Analysis of Intracellular Bacteria, Candidatus Berkiella cookevillensis and Candidatus Berkiella aquae.</title>
        <authorList>
            <person name="Kidane D.T."/>
            <person name="Mehari Y.T."/>
            <person name="Rice F.C."/>
            <person name="Arivett B.A."/>
            <person name="Farone A.L."/>
            <person name="Berk S.G."/>
            <person name="Farone M.B."/>
        </authorList>
    </citation>
    <scope>NUCLEOTIDE SEQUENCE</scope>
    <source>
        <strain evidence="3">HT99</strain>
    </source>
</reference>
<dbReference type="NCBIfam" id="NF038219">
    <property type="entry name" value="IcmV_IVB"/>
    <property type="match status" value="1"/>
</dbReference>
<dbReference type="STRING" id="295108.HT99x_01748"/>
<evidence type="ECO:0000256" key="1">
    <source>
        <dbReference type="SAM" id="Phobius"/>
    </source>
</evidence>
<evidence type="ECO:0000313" key="2">
    <source>
        <dbReference type="EMBL" id="KRG21192.1"/>
    </source>
</evidence>
<gene>
    <name evidence="3" type="primary">icmV</name>
    <name evidence="3" type="ORF">HT99x_006830</name>
    <name evidence="2" type="ORF">HT99x_01748</name>
</gene>